<dbReference type="EMBL" id="CP002105">
    <property type="protein sequence ID" value="ADL12996.1"/>
    <property type="molecule type" value="Genomic_DNA"/>
</dbReference>
<dbReference type="InterPro" id="IPR016155">
    <property type="entry name" value="Mopterin_synth/thiamin_S_b"/>
</dbReference>
<dbReference type="Pfam" id="PF02597">
    <property type="entry name" value="ThiS"/>
    <property type="match status" value="1"/>
</dbReference>
<dbReference type="KEGG" id="aar:Acear_1486"/>
<dbReference type="STRING" id="574087.Acear_1486"/>
<evidence type="ECO:0008006" key="3">
    <source>
        <dbReference type="Google" id="ProtNLM"/>
    </source>
</evidence>
<sequence length="96" mass="10942">MQVQVKYFATFCLETDFIQQEEIKLKSGATVKDLITRLSDRYGIGFKKRLFTKEGSLDSVSWIILNDKRLKKVKELELVLKSGDTISFSPPRLVGG</sequence>
<keyword evidence="2" id="KW-1185">Reference proteome</keyword>
<organism evidence="1 2">
    <name type="scientific">Acetohalobium arabaticum (strain ATCC 49924 / DSM 5501 / Z-7288)</name>
    <dbReference type="NCBI Taxonomy" id="574087"/>
    <lineage>
        <taxon>Bacteria</taxon>
        <taxon>Bacillati</taxon>
        <taxon>Bacillota</taxon>
        <taxon>Clostridia</taxon>
        <taxon>Halanaerobiales</taxon>
        <taxon>Halobacteroidaceae</taxon>
        <taxon>Acetohalobium</taxon>
    </lineage>
</organism>
<dbReference type="CDD" id="cd17040">
    <property type="entry name" value="Ubl_MoaD_like"/>
    <property type="match status" value="1"/>
</dbReference>
<dbReference type="InterPro" id="IPR012675">
    <property type="entry name" value="Beta-grasp_dom_sf"/>
</dbReference>
<dbReference type="HOGENOM" id="CLU_2353391_0_0_9"/>
<name>D9QR55_ACEAZ</name>
<dbReference type="eggNOG" id="COG1977">
    <property type="taxonomic scope" value="Bacteria"/>
</dbReference>
<accession>D9QR55</accession>
<protein>
    <recommendedName>
        <fullName evidence="3">MoaD family protein</fullName>
    </recommendedName>
</protein>
<dbReference type="InterPro" id="IPR003749">
    <property type="entry name" value="ThiS/MoaD-like"/>
</dbReference>
<evidence type="ECO:0000313" key="1">
    <source>
        <dbReference type="EMBL" id="ADL12996.1"/>
    </source>
</evidence>
<gene>
    <name evidence="1" type="ordered locus">Acear_1486</name>
</gene>
<dbReference type="AlphaFoldDB" id="D9QR55"/>
<dbReference type="RefSeq" id="WP_013278441.1">
    <property type="nucleotide sequence ID" value="NC_014378.1"/>
</dbReference>
<proteinExistence type="predicted"/>
<dbReference type="Proteomes" id="UP000001661">
    <property type="component" value="Chromosome"/>
</dbReference>
<evidence type="ECO:0000313" key="2">
    <source>
        <dbReference type="Proteomes" id="UP000001661"/>
    </source>
</evidence>
<dbReference type="Gene3D" id="3.10.20.30">
    <property type="match status" value="1"/>
</dbReference>
<dbReference type="SUPFAM" id="SSF54285">
    <property type="entry name" value="MoaD/ThiS"/>
    <property type="match status" value="1"/>
</dbReference>
<reference evidence="1 2" key="1">
    <citation type="journal article" date="2010" name="Stand. Genomic Sci.">
        <title>Complete genome sequence of Acetohalobium arabaticum type strain (Z-7288).</title>
        <authorList>
            <person name="Sikorski J."/>
            <person name="Lapidus A."/>
            <person name="Chertkov O."/>
            <person name="Lucas S."/>
            <person name="Copeland A."/>
            <person name="Glavina Del Rio T."/>
            <person name="Nolan M."/>
            <person name="Tice H."/>
            <person name="Cheng J.F."/>
            <person name="Han C."/>
            <person name="Brambilla E."/>
            <person name="Pitluck S."/>
            <person name="Liolios K."/>
            <person name="Ivanova N."/>
            <person name="Mavromatis K."/>
            <person name="Mikhailova N."/>
            <person name="Pati A."/>
            <person name="Bruce D."/>
            <person name="Detter C."/>
            <person name="Tapia R."/>
            <person name="Goodwin L."/>
            <person name="Chen A."/>
            <person name="Palaniappan K."/>
            <person name="Land M."/>
            <person name="Hauser L."/>
            <person name="Chang Y.J."/>
            <person name="Jeffries C.D."/>
            <person name="Rohde M."/>
            <person name="Goker M."/>
            <person name="Spring S."/>
            <person name="Woyke T."/>
            <person name="Bristow J."/>
            <person name="Eisen J.A."/>
            <person name="Markowitz V."/>
            <person name="Hugenholtz P."/>
            <person name="Kyrpides N.C."/>
            <person name="Klenk H.P."/>
        </authorList>
    </citation>
    <scope>NUCLEOTIDE SEQUENCE [LARGE SCALE GENOMIC DNA]</scope>
    <source>
        <strain evidence="2">ATCC 49924 / DSM 5501 / Z-7288</strain>
    </source>
</reference>